<accession>A0A1Y3B608</accession>
<dbReference type="Gene3D" id="3.40.720.10">
    <property type="entry name" value="Alkaline Phosphatase, subunit A"/>
    <property type="match status" value="1"/>
</dbReference>
<evidence type="ECO:0000313" key="1">
    <source>
        <dbReference type="EMBL" id="OTF76271.1"/>
    </source>
</evidence>
<sequence length="74" mass="8550">MAHLFGGTHEQSHIAHVMGFAACIGPYQQESHCQEELDDKILHKKHGYGYRRYSSFNSDLEKSKILNNGNRNRF</sequence>
<reference evidence="1 2" key="1">
    <citation type="submission" date="2017-03" db="EMBL/GenBank/DDBJ databases">
        <title>Genome Survey of Euroglyphus maynei.</title>
        <authorList>
            <person name="Arlian L.G."/>
            <person name="Morgan M.S."/>
            <person name="Rider S.D."/>
        </authorList>
    </citation>
    <scope>NUCLEOTIDE SEQUENCE [LARGE SCALE GENOMIC DNA]</scope>
    <source>
        <strain evidence="1">Arlian Lab</strain>
        <tissue evidence="1">Whole body</tissue>
    </source>
</reference>
<gene>
    <name evidence="1" type="ORF">BLA29_001765</name>
</gene>
<dbReference type="OrthoDB" id="6409800at2759"/>
<keyword evidence="2" id="KW-1185">Reference proteome</keyword>
<dbReference type="InterPro" id="IPR017850">
    <property type="entry name" value="Alkaline_phosphatase_core_sf"/>
</dbReference>
<protein>
    <submittedName>
        <fullName evidence="1">Alkaline phosphatase-like protein</fullName>
    </submittedName>
</protein>
<dbReference type="EMBL" id="MUJZ01038303">
    <property type="protein sequence ID" value="OTF76271.1"/>
    <property type="molecule type" value="Genomic_DNA"/>
</dbReference>
<comment type="caution">
    <text evidence="1">The sequence shown here is derived from an EMBL/GenBank/DDBJ whole genome shotgun (WGS) entry which is preliminary data.</text>
</comment>
<name>A0A1Y3B608_EURMA</name>
<proteinExistence type="predicted"/>
<organism evidence="1 2">
    <name type="scientific">Euroglyphus maynei</name>
    <name type="common">Mayne's house dust mite</name>
    <dbReference type="NCBI Taxonomy" id="6958"/>
    <lineage>
        <taxon>Eukaryota</taxon>
        <taxon>Metazoa</taxon>
        <taxon>Ecdysozoa</taxon>
        <taxon>Arthropoda</taxon>
        <taxon>Chelicerata</taxon>
        <taxon>Arachnida</taxon>
        <taxon>Acari</taxon>
        <taxon>Acariformes</taxon>
        <taxon>Sarcoptiformes</taxon>
        <taxon>Astigmata</taxon>
        <taxon>Psoroptidia</taxon>
        <taxon>Analgoidea</taxon>
        <taxon>Pyroglyphidae</taxon>
        <taxon>Pyroglyphinae</taxon>
        <taxon>Euroglyphus</taxon>
    </lineage>
</organism>
<evidence type="ECO:0000313" key="2">
    <source>
        <dbReference type="Proteomes" id="UP000194236"/>
    </source>
</evidence>
<dbReference type="Proteomes" id="UP000194236">
    <property type="component" value="Unassembled WGS sequence"/>
</dbReference>
<dbReference type="AlphaFoldDB" id="A0A1Y3B608"/>